<keyword evidence="2" id="KW-1185">Reference proteome</keyword>
<proteinExistence type="predicted"/>
<comment type="caution">
    <text evidence="1">The sequence shown here is derived from an EMBL/GenBank/DDBJ whole genome shotgun (WGS) entry which is preliminary data.</text>
</comment>
<reference evidence="1" key="1">
    <citation type="submission" date="2022-08" db="EMBL/GenBank/DDBJ databases">
        <title>Genome Sequence of Pycnoporus sanguineus.</title>
        <authorList>
            <person name="Buettner E."/>
        </authorList>
    </citation>
    <scope>NUCLEOTIDE SEQUENCE</scope>
    <source>
        <strain evidence="1">CG-C14</strain>
    </source>
</reference>
<evidence type="ECO:0000313" key="2">
    <source>
        <dbReference type="Proteomes" id="UP001144978"/>
    </source>
</evidence>
<name>A0ACC1Q478_9APHY</name>
<organism evidence="1 2">
    <name type="scientific">Trametes sanguinea</name>
    <dbReference type="NCBI Taxonomy" id="158606"/>
    <lineage>
        <taxon>Eukaryota</taxon>
        <taxon>Fungi</taxon>
        <taxon>Dikarya</taxon>
        <taxon>Basidiomycota</taxon>
        <taxon>Agaricomycotina</taxon>
        <taxon>Agaricomycetes</taxon>
        <taxon>Polyporales</taxon>
        <taxon>Polyporaceae</taxon>
        <taxon>Trametes</taxon>
    </lineage>
</organism>
<gene>
    <name evidence="1" type="ORF">NUW54_g3205</name>
</gene>
<protein>
    <submittedName>
        <fullName evidence="1">Uncharacterized protein</fullName>
    </submittedName>
</protein>
<dbReference type="EMBL" id="JANSHE010000656">
    <property type="protein sequence ID" value="KAJ3008308.1"/>
    <property type="molecule type" value="Genomic_DNA"/>
</dbReference>
<accession>A0ACC1Q478</accession>
<dbReference type="Proteomes" id="UP001144978">
    <property type="component" value="Unassembled WGS sequence"/>
</dbReference>
<sequence length="211" mass="21829">MAVHHSEGSAGSPGRPVPPPPPARKAPHAAPPPPPVRPRVHSETDGGTTGSTSAAAAGRDILLLLHHSHLLLLRHHLRRHPLPGHSAAPTAPPPPPPPGPSPARSRTSSGSNLRPSSLPASRVPSGLIPKLNGNGNGNSEQRRKSKQQGLRVSCYAQLADIATVLVPTPPPTVGSHTFPVSGFPPPRPFTAGVKKYAGGRQRGCNFDLGSL</sequence>
<evidence type="ECO:0000313" key="1">
    <source>
        <dbReference type="EMBL" id="KAJ3008308.1"/>
    </source>
</evidence>